<dbReference type="Pfam" id="PF12937">
    <property type="entry name" value="F-box-like"/>
    <property type="match status" value="1"/>
</dbReference>
<dbReference type="Gene3D" id="1.20.1280.50">
    <property type="match status" value="1"/>
</dbReference>
<name>A0A165PIX1_EXIGL</name>
<protein>
    <recommendedName>
        <fullName evidence="1">F-box domain-containing protein</fullName>
    </recommendedName>
</protein>
<dbReference type="PROSITE" id="PS50181">
    <property type="entry name" value="FBOX"/>
    <property type="match status" value="1"/>
</dbReference>
<reference evidence="2 3" key="1">
    <citation type="journal article" date="2016" name="Mol. Biol. Evol.">
        <title>Comparative Genomics of Early-Diverging Mushroom-Forming Fungi Provides Insights into the Origins of Lignocellulose Decay Capabilities.</title>
        <authorList>
            <person name="Nagy L.G."/>
            <person name="Riley R."/>
            <person name="Tritt A."/>
            <person name="Adam C."/>
            <person name="Daum C."/>
            <person name="Floudas D."/>
            <person name="Sun H."/>
            <person name="Yadav J.S."/>
            <person name="Pangilinan J."/>
            <person name="Larsson K.H."/>
            <person name="Matsuura K."/>
            <person name="Barry K."/>
            <person name="Labutti K."/>
            <person name="Kuo R."/>
            <person name="Ohm R.A."/>
            <person name="Bhattacharya S.S."/>
            <person name="Shirouzu T."/>
            <person name="Yoshinaga Y."/>
            <person name="Martin F.M."/>
            <person name="Grigoriev I.V."/>
            <person name="Hibbett D.S."/>
        </authorList>
    </citation>
    <scope>NUCLEOTIDE SEQUENCE [LARGE SCALE GENOMIC DNA]</scope>
    <source>
        <strain evidence="2 3">HHB12029</strain>
    </source>
</reference>
<dbReference type="EMBL" id="KV425889">
    <property type="protein sequence ID" value="KZW02242.1"/>
    <property type="molecule type" value="Genomic_DNA"/>
</dbReference>
<dbReference type="AlphaFoldDB" id="A0A165PIX1"/>
<organism evidence="2 3">
    <name type="scientific">Exidia glandulosa HHB12029</name>
    <dbReference type="NCBI Taxonomy" id="1314781"/>
    <lineage>
        <taxon>Eukaryota</taxon>
        <taxon>Fungi</taxon>
        <taxon>Dikarya</taxon>
        <taxon>Basidiomycota</taxon>
        <taxon>Agaricomycotina</taxon>
        <taxon>Agaricomycetes</taxon>
        <taxon>Auriculariales</taxon>
        <taxon>Exidiaceae</taxon>
        <taxon>Exidia</taxon>
    </lineage>
</organism>
<proteinExistence type="predicted"/>
<keyword evidence="3" id="KW-1185">Reference proteome</keyword>
<feature type="domain" description="F-box" evidence="1">
    <location>
        <begin position="1"/>
        <end position="48"/>
    </location>
</feature>
<dbReference type="SUPFAM" id="SSF52047">
    <property type="entry name" value="RNI-like"/>
    <property type="match status" value="1"/>
</dbReference>
<evidence type="ECO:0000259" key="1">
    <source>
        <dbReference type="PROSITE" id="PS50181"/>
    </source>
</evidence>
<accession>A0A165PIX1</accession>
<dbReference type="SUPFAM" id="SSF81383">
    <property type="entry name" value="F-box domain"/>
    <property type="match status" value="1"/>
</dbReference>
<sequence>MDRSLLLPPELLSAIFDSLLFRDIVRASLVSARWRVVAIAHPGYWSCVCVEEGHEPGFIKTGRFELATAQLVCSTLAPIDVAMTLLGSQAPQAELTDVAAAKGRLIAAFQANLYRCRSIRLRVTDPNVLLSAFTFSDATAPLLRTLDLSTNGPMHYGQLMMSPLGSSVASRVCVLRLAGISIAGFDSHPPFSSVEELSLQAGSYYAFQDFDGLFAVFPTLKHLLIDDTIVRDVEVARTPSVRAALPRLAKLSLLRGGCDIIAVPSEVRRCLSRIPDISLDSPGTHGAQVFIADFIEALSDDTTPHSLNFGLGTRSDYRARVMTLEALPQRLARRISCIPHDWPWLTGLTLHALLPHIDAITLPISDWSILFGRRRTFSKLQTIVIIMDEDLSAEFSVQPYLSMEHVEASGLQTIVLQRDNASDCSTVEVDMLAAFMGGIPKVADLLRLELHGIALCGAIEPLRRSSKEIVTLA</sequence>
<evidence type="ECO:0000313" key="3">
    <source>
        <dbReference type="Proteomes" id="UP000077266"/>
    </source>
</evidence>
<dbReference type="InterPro" id="IPR036047">
    <property type="entry name" value="F-box-like_dom_sf"/>
</dbReference>
<gene>
    <name evidence="2" type="ORF">EXIGLDRAFT_735718</name>
</gene>
<dbReference type="InParanoid" id="A0A165PIX1"/>
<evidence type="ECO:0000313" key="2">
    <source>
        <dbReference type="EMBL" id="KZW02242.1"/>
    </source>
</evidence>
<dbReference type="InterPro" id="IPR001810">
    <property type="entry name" value="F-box_dom"/>
</dbReference>
<dbReference type="Proteomes" id="UP000077266">
    <property type="component" value="Unassembled WGS sequence"/>
</dbReference>